<evidence type="ECO:0000313" key="1">
    <source>
        <dbReference type="EMBL" id="QQP54642.1"/>
    </source>
</evidence>
<dbReference type="Proteomes" id="UP000595437">
    <property type="component" value="Chromosome 5"/>
</dbReference>
<protein>
    <submittedName>
        <fullName evidence="1">Uncharacterized protein</fullName>
    </submittedName>
</protein>
<dbReference type="EMBL" id="CP045894">
    <property type="protein sequence ID" value="QQP54642.1"/>
    <property type="molecule type" value="Genomic_DNA"/>
</dbReference>
<keyword evidence="2" id="KW-1185">Reference proteome</keyword>
<name>A0A7T8KEW2_CALRO</name>
<reference evidence="2" key="1">
    <citation type="submission" date="2021-01" db="EMBL/GenBank/DDBJ databases">
        <title>Caligus Genome Assembly.</title>
        <authorList>
            <person name="Gallardo-Escarate C."/>
        </authorList>
    </citation>
    <scope>NUCLEOTIDE SEQUENCE [LARGE SCALE GENOMIC DNA]</scope>
</reference>
<proteinExistence type="predicted"/>
<organism evidence="1 2">
    <name type="scientific">Caligus rogercresseyi</name>
    <name type="common">Sea louse</name>
    <dbReference type="NCBI Taxonomy" id="217165"/>
    <lineage>
        <taxon>Eukaryota</taxon>
        <taxon>Metazoa</taxon>
        <taxon>Ecdysozoa</taxon>
        <taxon>Arthropoda</taxon>
        <taxon>Crustacea</taxon>
        <taxon>Multicrustacea</taxon>
        <taxon>Hexanauplia</taxon>
        <taxon>Copepoda</taxon>
        <taxon>Siphonostomatoida</taxon>
        <taxon>Caligidae</taxon>
        <taxon>Caligus</taxon>
    </lineage>
</organism>
<feature type="non-terminal residue" evidence="1">
    <location>
        <position position="1"/>
    </location>
</feature>
<accession>A0A7T8KEW2</accession>
<dbReference type="AlphaFoldDB" id="A0A7T8KEW2"/>
<evidence type="ECO:0000313" key="2">
    <source>
        <dbReference type="Proteomes" id="UP000595437"/>
    </source>
</evidence>
<sequence length="176" mass="19584">MDLSEFKTRDEKTQYLKLSLGGVSSSISKRSNFLRSSLSACNAAPSNGKFMAIEEAIKRLMDAKEKAHARYDALAELCPNDSESYEDKSIEISEKIGVLIDEADRAIVQGKEALTKTILVNQARRTSSPDLEKLRKKLNLISFTPTQDDGVHFLERLLPELLPRSAHPPSLHGNTK</sequence>
<gene>
    <name evidence="1" type="ORF">FKW44_007535</name>
</gene>